<evidence type="ECO:0000256" key="11">
    <source>
        <dbReference type="ARBA" id="ARBA00022989"/>
    </source>
</evidence>
<dbReference type="HOGENOM" id="CLU_138649_0_0_1"/>
<feature type="region of interest" description="Disordered" evidence="17">
    <location>
        <begin position="25"/>
        <end position="54"/>
    </location>
</feature>
<evidence type="ECO:0000256" key="16">
    <source>
        <dbReference type="ARBA" id="ARBA00046528"/>
    </source>
</evidence>
<comment type="function">
    <text evidence="1">Accessory subunit of the mitochondrial membrane respiratory chain NADH dehydrogenase (Complex I), that is believed not to be involved in catalysis. Complex I functions in the transfer of electrons from NADH to the respiratory chain. The immediate electron acceptor for the enzyme is believed to be ubiquinone.</text>
</comment>
<dbReference type="Pfam" id="PF10183">
    <property type="entry name" value="ESSS"/>
    <property type="match status" value="1"/>
</dbReference>
<dbReference type="GO" id="GO:0005743">
    <property type="term" value="C:mitochondrial inner membrane"/>
    <property type="evidence" value="ECO:0007669"/>
    <property type="project" value="UniProtKB-SubCell"/>
</dbReference>
<evidence type="ECO:0000256" key="10">
    <source>
        <dbReference type="ARBA" id="ARBA00022982"/>
    </source>
</evidence>
<evidence type="ECO:0000256" key="9">
    <source>
        <dbReference type="ARBA" id="ARBA00022946"/>
    </source>
</evidence>
<evidence type="ECO:0000256" key="6">
    <source>
        <dbReference type="ARBA" id="ARBA00022660"/>
    </source>
</evidence>
<gene>
    <name evidence="19" type="ORF">M408DRAFT_326460</name>
</gene>
<protein>
    <recommendedName>
        <fullName evidence="4">NADH dehydrogenase [ubiquinone] 1 beta subcomplex subunit 11, mitochondrial</fullName>
    </recommendedName>
    <alternativeName>
        <fullName evidence="15">Complex I-ESSS</fullName>
    </alternativeName>
    <alternativeName>
        <fullName evidence="14">NADH-ubiquinone oxidoreductase ESSS subunit</fullName>
    </alternativeName>
</protein>
<comment type="subcellular location">
    <subcellularLocation>
        <location evidence="2">Mitochondrion inner membrane</location>
        <topology evidence="2">Single-pass membrane protein</topology>
    </subcellularLocation>
</comment>
<evidence type="ECO:0000256" key="4">
    <source>
        <dbReference type="ARBA" id="ARBA00018632"/>
    </source>
</evidence>
<evidence type="ECO:0000256" key="7">
    <source>
        <dbReference type="ARBA" id="ARBA00022692"/>
    </source>
</evidence>
<keyword evidence="9" id="KW-0809">Transit peptide</keyword>
<evidence type="ECO:0000256" key="17">
    <source>
        <dbReference type="SAM" id="MobiDB-lite"/>
    </source>
</evidence>
<evidence type="ECO:0000256" key="13">
    <source>
        <dbReference type="ARBA" id="ARBA00023136"/>
    </source>
</evidence>
<evidence type="ECO:0000313" key="19">
    <source>
        <dbReference type="EMBL" id="KIM32714.1"/>
    </source>
</evidence>
<evidence type="ECO:0000313" key="20">
    <source>
        <dbReference type="Proteomes" id="UP000054097"/>
    </source>
</evidence>
<sequence>MSMSTPRTGLIKALRQGHRKACISASPSSTLGRRHSSHGEHFNEPSGLLFGELPRKDGSKRQREDWELLWHVGMGGSIVLALGIFYFRPDTSISTWALEEAKARLEARGDAAKYIPSADSRIQQ</sequence>
<comment type="similarity">
    <text evidence="3">Belongs to the complex I NDUFB11 subunit family.</text>
</comment>
<dbReference type="AlphaFoldDB" id="A0A0C3BKY2"/>
<name>A0A0C3BKY2_SERVB</name>
<evidence type="ECO:0000256" key="2">
    <source>
        <dbReference type="ARBA" id="ARBA00004434"/>
    </source>
</evidence>
<keyword evidence="20" id="KW-1185">Reference proteome</keyword>
<dbReference type="STRING" id="933852.A0A0C3BKY2"/>
<keyword evidence="12" id="KW-0496">Mitochondrion</keyword>
<dbReference type="EMBL" id="KN824279">
    <property type="protein sequence ID" value="KIM32714.1"/>
    <property type="molecule type" value="Genomic_DNA"/>
</dbReference>
<keyword evidence="11 18" id="KW-1133">Transmembrane helix</keyword>
<evidence type="ECO:0000256" key="15">
    <source>
        <dbReference type="ARBA" id="ARBA00031387"/>
    </source>
</evidence>
<reference evidence="20" key="2">
    <citation type="submission" date="2015-01" db="EMBL/GenBank/DDBJ databases">
        <title>Evolutionary Origins and Diversification of the Mycorrhizal Mutualists.</title>
        <authorList>
            <consortium name="DOE Joint Genome Institute"/>
            <consortium name="Mycorrhizal Genomics Consortium"/>
            <person name="Kohler A."/>
            <person name="Kuo A."/>
            <person name="Nagy L.G."/>
            <person name="Floudas D."/>
            <person name="Copeland A."/>
            <person name="Barry K.W."/>
            <person name="Cichocki N."/>
            <person name="Veneault-Fourrey C."/>
            <person name="LaButti K."/>
            <person name="Lindquist E.A."/>
            <person name="Lipzen A."/>
            <person name="Lundell T."/>
            <person name="Morin E."/>
            <person name="Murat C."/>
            <person name="Riley R."/>
            <person name="Ohm R."/>
            <person name="Sun H."/>
            <person name="Tunlid A."/>
            <person name="Henrissat B."/>
            <person name="Grigoriev I.V."/>
            <person name="Hibbett D.S."/>
            <person name="Martin F."/>
        </authorList>
    </citation>
    <scope>NUCLEOTIDE SEQUENCE [LARGE SCALE GENOMIC DNA]</scope>
    <source>
        <strain evidence="20">MAFF 305830</strain>
    </source>
</reference>
<evidence type="ECO:0000256" key="18">
    <source>
        <dbReference type="SAM" id="Phobius"/>
    </source>
</evidence>
<proteinExistence type="inferred from homology"/>
<feature type="transmembrane region" description="Helical" evidence="18">
    <location>
        <begin position="68"/>
        <end position="87"/>
    </location>
</feature>
<dbReference type="OrthoDB" id="2147978at2759"/>
<keyword evidence="7 18" id="KW-0812">Transmembrane</keyword>
<dbReference type="Proteomes" id="UP000054097">
    <property type="component" value="Unassembled WGS sequence"/>
</dbReference>
<keyword evidence="13 18" id="KW-0472">Membrane</keyword>
<dbReference type="PANTHER" id="PTHR40637:SF1">
    <property type="entry name" value="ESSS SUBUNIT OF NADH:UBIQUINONE OXIDOREDUCTASE (COMPLEX I) PROTEIN"/>
    <property type="match status" value="1"/>
</dbReference>
<evidence type="ECO:0000256" key="3">
    <source>
        <dbReference type="ARBA" id="ARBA00008915"/>
    </source>
</evidence>
<evidence type="ECO:0000256" key="12">
    <source>
        <dbReference type="ARBA" id="ARBA00023128"/>
    </source>
</evidence>
<reference evidence="19 20" key="1">
    <citation type="submission" date="2014-04" db="EMBL/GenBank/DDBJ databases">
        <authorList>
            <consortium name="DOE Joint Genome Institute"/>
            <person name="Kuo A."/>
            <person name="Zuccaro A."/>
            <person name="Kohler A."/>
            <person name="Nagy L.G."/>
            <person name="Floudas D."/>
            <person name="Copeland A."/>
            <person name="Barry K.W."/>
            <person name="Cichocki N."/>
            <person name="Veneault-Fourrey C."/>
            <person name="LaButti K."/>
            <person name="Lindquist E.A."/>
            <person name="Lipzen A."/>
            <person name="Lundell T."/>
            <person name="Morin E."/>
            <person name="Murat C."/>
            <person name="Sun H."/>
            <person name="Tunlid A."/>
            <person name="Henrissat B."/>
            <person name="Grigoriev I.V."/>
            <person name="Hibbett D.S."/>
            <person name="Martin F."/>
            <person name="Nordberg H.P."/>
            <person name="Cantor M.N."/>
            <person name="Hua S.X."/>
        </authorList>
    </citation>
    <scope>NUCLEOTIDE SEQUENCE [LARGE SCALE GENOMIC DNA]</scope>
    <source>
        <strain evidence="19 20">MAFF 305830</strain>
    </source>
</reference>
<evidence type="ECO:0000256" key="1">
    <source>
        <dbReference type="ARBA" id="ARBA00003195"/>
    </source>
</evidence>
<keyword evidence="6" id="KW-0679">Respiratory chain</keyword>
<keyword evidence="10" id="KW-0249">Electron transport</keyword>
<keyword evidence="5" id="KW-0813">Transport</keyword>
<evidence type="ECO:0000256" key="14">
    <source>
        <dbReference type="ARBA" id="ARBA00030753"/>
    </source>
</evidence>
<accession>A0A0C3BKY2</accession>
<dbReference type="PANTHER" id="PTHR40637">
    <property type="entry name" value="ESSS SUBUNIT OF NADH:UBIQUINONE OXIDOREDUCTASE (COMPLEX I) PROTEIN"/>
    <property type="match status" value="1"/>
</dbReference>
<dbReference type="InterPro" id="IPR019329">
    <property type="entry name" value="NADH_UbQ_OxRdtase_ESSS_su"/>
</dbReference>
<evidence type="ECO:0000256" key="5">
    <source>
        <dbReference type="ARBA" id="ARBA00022448"/>
    </source>
</evidence>
<evidence type="ECO:0000256" key="8">
    <source>
        <dbReference type="ARBA" id="ARBA00022792"/>
    </source>
</evidence>
<organism evidence="19 20">
    <name type="scientific">Serendipita vermifera MAFF 305830</name>
    <dbReference type="NCBI Taxonomy" id="933852"/>
    <lineage>
        <taxon>Eukaryota</taxon>
        <taxon>Fungi</taxon>
        <taxon>Dikarya</taxon>
        <taxon>Basidiomycota</taxon>
        <taxon>Agaricomycotina</taxon>
        <taxon>Agaricomycetes</taxon>
        <taxon>Sebacinales</taxon>
        <taxon>Serendipitaceae</taxon>
        <taxon>Serendipita</taxon>
    </lineage>
</organism>
<comment type="subunit">
    <text evidence="16">Complex I is composed of 45 different subunits. Interacts with BCAP31.</text>
</comment>
<keyword evidence="8" id="KW-0999">Mitochondrion inner membrane</keyword>